<evidence type="ECO:0000256" key="1">
    <source>
        <dbReference type="SAM" id="MobiDB-lite"/>
    </source>
</evidence>
<evidence type="ECO:0000313" key="3">
    <source>
        <dbReference type="Proteomes" id="UP001280581"/>
    </source>
</evidence>
<sequence>MIDMFLVGGAVGGARGRPPGSDGSRAREQQGNIFSLCFLQKKGTKINDGWGLLDCSSRAPAAHTCSKVGRARRAEFARGAWAGALLLSQGERPTSPRSVKPRNPVRTLSKGQAHVPLSSRARQPMLLRAAPSHAGHCSVRASPSPTALAEPRRGKPAAACPQLSPAALPSLPPCLPALPLPESPRRHRPVEAVRVNGQWPCQHPAGHWPPDYRLALGLQGEVGRSAIRFGCPVLSLPPSLASSKTPYEPSRSSPRPHPATLETLCPPNAPSAFSNTADHV</sequence>
<name>A0AAN6LQ34_9PLEO</name>
<reference evidence="2 3" key="1">
    <citation type="submission" date="2021-02" db="EMBL/GenBank/DDBJ databases">
        <title>Genome assembly of Pseudopithomyces chartarum.</title>
        <authorList>
            <person name="Jauregui R."/>
            <person name="Singh J."/>
            <person name="Voisey C."/>
        </authorList>
    </citation>
    <scope>NUCLEOTIDE SEQUENCE [LARGE SCALE GENOMIC DNA]</scope>
    <source>
        <strain evidence="2 3">AGR01</strain>
    </source>
</reference>
<feature type="region of interest" description="Disordered" evidence="1">
    <location>
        <begin position="239"/>
        <end position="280"/>
    </location>
</feature>
<feature type="compositionally biased region" description="Polar residues" evidence="1">
    <location>
        <begin position="271"/>
        <end position="280"/>
    </location>
</feature>
<protein>
    <submittedName>
        <fullName evidence="2">Uncharacterized protein</fullName>
    </submittedName>
</protein>
<dbReference type="AlphaFoldDB" id="A0AAN6LQ34"/>
<feature type="region of interest" description="Disordered" evidence="1">
    <location>
        <begin position="133"/>
        <end position="161"/>
    </location>
</feature>
<organism evidence="2 3">
    <name type="scientific">Pseudopithomyces chartarum</name>
    <dbReference type="NCBI Taxonomy" id="1892770"/>
    <lineage>
        <taxon>Eukaryota</taxon>
        <taxon>Fungi</taxon>
        <taxon>Dikarya</taxon>
        <taxon>Ascomycota</taxon>
        <taxon>Pezizomycotina</taxon>
        <taxon>Dothideomycetes</taxon>
        <taxon>Pleosporomycetidae</taxon>
        <taxon>Pleosporales</taxon>
        <taxon>Massarineae</taxon>
        <taxon>Didymosphaeriaceae</taxon>
        <taxon>Pseudopithomyces</taxon>
    </lineage>
</organism>
<comment type="caution">
    <text evidence="2">The sequence shown here is derived from an EMBL/GenBank/DDBJ whole genome shotgun (WGS) entry which is preliminary data.</text>
</comment>
<proteinExistence type="predicted"/>
<accession>A0AAN6LQ34</accession>
<feature type="region of interest" description="Disordered" evidence="1">
    <location>
        <begin position="87"/>
        <end position="115"/>
    </location>
</feature>
<dbReference type="EMBL" id="WVTA01000015">
    <property type="protein sequence ID" value="KAK3201972.1"/>
    <property type="molecule type" value="Genomic_DNA"/>
</dbReference>
<evidence type="ECO:0000313" key="2">
    <source>
        <dbReference type="EMBL" id="KAK3201972.1"/>
    </source>
</evidence>
<dbReference type="Proteomes" id="UP001280581">
    <property type="component" value="Unassembled WGS sequence"/>
</dbReference>
<keyword evidence="3" id="KW-1185">Reference proteome</keyword>
<gene>
    <name evidence="2" type="ORF">GRF29_164g1255263</name>
</gene>